<sequence length="321" mass="34688">MEQLTVGDKLMNTLATWKGLANGPIGTGHLLYAVSRDREVGPLLDAFEITPIVVRTVLRTPGRAAAEPDAGTVHDGESAIAEGPFDGNVQVRGTSDDRTLPVSAAAATALRAATDDSRMTLLAAMLDDPGSEANAVLRDCGADPAQVREALRTGTAPQRPDRLAPELRPARDALLGRVRYRGRGFKDRLLFSVLAREINHAARPVMWTRLEADERAKRQGRATRTDDVLLALLVTHEVAAAYPHLTYAAARHYDGGRSLLDKKIDHRRVLDATLDDRPDEVPPGKILQPGPDWTEDTAVLLERLAAHPANRSSRLLAALGG</sequence>
<evidence type="ECO:0000313" key="1">
    <source>
        <dbReference type="EMBL" id="GIJ49540.1"/>
    </source>
</evidence>
<evidence type="ECO:0008006" key="3">
    <source>
        <dbReference type="Google" id="ProtNLM"/>
    </source>
</evidence>
<accession>A0A8J4DSS2</accession>
<dbReference type="RefSeq" id="WP_203903007.1">
    <property type="nucleotide sequence ID" value="NZ_BOPF01000028.1"/>
</dbReference>
<dbReference type="Gene3D" id="1.10.1780.10">
    <property type="entry name" value="Clp, N-terminal domain"/>
    <property type="match status" value="1"/>
</dbReference>
<dbReference type="AlphaFoldDB" id="A0A8J4DSS2"/>
<dbReference type="EMBL" id="BOPF01000028">
    <property type="protein sequence ID" value="GIJ49540.1"/>
    <property type="molecule type" value="Genomic_DNA"/>
</dbReference>
<dbReference type="InterPro" id="IPR036628">
    <property type="entry name" value="Clp_N_dom_sf"/>
</dbReference>
<dbReference type="Proteomes" id="UP000619260">
    <property type="component" value="Unassembled WGS sequence"/>
</dbReference>
<protein>
    <recommendedName>
        <fullName evidence="3">Clp R domain-containing protein</fullName>
    </recommendedName>
</protein>
<gene>
    <name evidence="1" type="ORF">Val02_64260</name>
</gene>
<name>A0A8J4DSS2_9ACTN</name>
<keyword evidence="2" id="KW-1185">Reference proteome</keyword>
<organism evidence="1 2">
    <name type="scientific">Virgisporangium aliadipatigenens</name>
    <dbReference type="NCBI Taxonomy" id="741659"/>
    <lineage>
        <taxon>Bacteria</taxon>
        <taxon>Bacillati</taxon>
        <taxon>Actinomycetota</taxon>
        <taxon>Actinomycetes</taxon>
        <taxon>Micromonosporales</taxon>
        <taxon>Micromonosporaceae</taxon>
        <taxon>Virgisporangium</taxon>
    </lineage>
</organism>
<proteinExistence type="predicted"/>
<comment type="caution">
    <text evidence="1">The sequence shown here is derived from an EMBL/GenBank/DDBJ whole genome shotgun (WGS) entry which is preliminary data.</text>
</comment>
<reference evidence="1" key="1">
    <citation type="submission" date="2021-01" db="EMBL/GenBank/DDBJ databases">
        <title>Whole genome shotgun sequence of Virgisporangium aliadipatigenens NBRC 105644.</title>
        <authorList>
            <person name="Komaki H."/>
            <person name="Tamura T."/>
        </authorList>
    </citation>
    <scope>NUCLEOTIDE SEQUENCE</scope>
    <source>
        <strain evidence="1">NBRC 105644</strain>
    </source>
</reference>
<evidence type="ECO:0000313" key="2">
    <source>
        <dbReference type="Proteomes" id="UP000619260"/>
    </source>
</evidence>